<accession>N9M227</accession>
<evidence type="ECO:0000313" key="1">
    <source>
        <dbReference type="EMBL" id="ENX02563.1"/>
    </source>
</evidence>
<dbReference type="Proteomes" id="UP000013248">
    <property type="component" value="Unassembled WGS sequence"/>
</dbReference>
<dbReference type="STRING" id="1217705.F900_01009"/>
<sequence>MTGLYEYWSLPHKLNIQCPSCQRKASFEFARLAKIQLKKDIEYFQQHPDFEYQRFQDSCGGYWNAAFYYPNLSVDLQQIRDLPET</sequence>
<comment type="caution">
    <text evidence="1">The sequence shown here is derived from an EMBL/GenBank/DDBJ whole genome shotgun (WGS) entry which is preliminary data.</text>
</comment>
<proteinExistence type="predicted"/>
<evidence type="ECO:0000313" key="2">
    <source>
        <dbReference type="Proteomes" id="UP000013248"/>
    </source>
</evidence>
<dbReference type="eggNOG" id="ENOG503330Q">
    <property type="taxonomic scope" value="Bacteria"/>
</dbReference>
<name>N9M227_9GAMM</name>
<reference evidence="1 2" key="1">
    <citation type="submission" date="2013-02" db="EMBL/GenBank/DDBJ databases">
        <title>The Genome Sequence of Acinetobacter sp. ANC 3862.</title>
        <authorList>
            <consortium name="The Broad Institute Genome Sequencing Platform"/>
            <consortium name="The Broad Institute Genome Sequencing Center for Infectious Disease"/>
            <person name="Cerqueira G."/>
            <person name="Feldgarden M."/>
            <person name="Courvalin P."/>
            <person name="Perichon B."/>
            <person name="Grillot-Courvalin C."/>
            <person name="Clermont D."/>
            <person name="Rocha E."/>
            <person name="Yoon E.-J."/>
            <person name="Nemec A."/>
            <person name="Walker B."/>
            <person name="Young S.K."/>
            <person name="Zeng Q."/>
            <person name="Gargeya S."/>
            <person name="Fitzgerald M."/>
            <person name="Haas B."/>
            <person name="Abouelleil A."/>
            <person name="Alvarado L."/>
            <person name="Arachchi H.M."/>
            <person name="Berlin A.M."/>
            <person name="Chapman S.B."/>
            <person name="Dewar J."/>
            <person name="Goldberg J."/>
            <person name="Griggs A."/>
            <person name="Gujja S."/>
            <person name="Hansen M."/>
            <person name="Howarth C."/>
            <person name="Imamovic A."/>
            <person name="Larimer J."/>
            <person name="McCowan C."/>
            <person name="Murphy C."/>
            <person name="Neiman D."/>
            <person name="Pearson M."/>
            <person name="Priest M."/>
            <person name="Roberts A."/>
            <person name="Saif S."/>
            <person name="Shea T."/>
            <person name="Sisk P."/>
            <person name="Sykes S."/>
            <person name="Wortman J."/>
            <person name="Nusbaum C."/>
            <person name="Birren B."/>
        </authorList>
    </citation>
    <scope>NUCLEOTIDE SEQUENCE [LARGE SCALE GENOMIC DNA]</scope>
    <source>
        <strain evidence="1 2">ANC 3862</strain>
    </source>
</reference>
<dbReference type="AlphaFoldDB" id="N9M227"/>
<organism evidence="1 2">
    <name type="scientific">Acinetobacter modestus</name>
    <dbReference type="NCBI Taxonomy" id="1776740"/>
    <lineage>
        <taxon>Bacteria</taxon>
        <taxon>Pseudomonadati</taxon>
        <taxon>Pseudomonadota</taxon>
        <taxon>Gammaproteobacteria</taxon>
        <taxon>Moraxellales</taxon>
        <taxon>Moraxellaceae</taxon>
        <taxon>Acinetobacter</taxon>
    </lineage>
</organism>
<dbReference type="HOGENOM" id="CLU_2505271_0_0_6"/>
<dbReference type="PATRIC" id="fig|1217705.3.peg.965"/>
<gene>
    <name evidence="1" type="ORF">F900_01009</name>
</gene>
<protein>
    <submittedName>
        <fullName evidence="1">Uncharacterized protein</fullName>
    </submittedName>
</protein>
<dbReference type="EMBL" id="APRP01000014">
    <property type="protein sequence ID" value="ENX02563.1"/>
    <property type="molecule type" value="Genomic_DNA"/>
</dbReference>